<dbReference type="Proteomes" id="UP000317730">
    <property type="component" value="Unassembled WGS sequence"/>
</dbReference>
<evidence type="ECO:0000313" key="3">
    <source>
        <dbReference type="Proteomes" id="UP000317730"/>
    </source>
</evidence>
<evidence type="ECO:0000256" key="1">
    <source>
        <dbReference type="SAM" id="MobiDB-lite"/>
    </source>
</evidence>
<name>A0A4Y3TYH1_9PROT</name>
<sequence length="62" mass="6689">MTDRKVPAPQIKQPVADVQIRAADATGIDPHQNFSFARRGNGDGAQAERFAGFDEPRGTHNG</sequence>
<keyword evidence="3" id="KW-1185">Reference proteome</keyword>
<protein>
    <submittedName>
        <fullName evidence="2">Uncharacterized protein</fullName>
    </submittedName>
</protein>
<dbReference type="AlphaFoldDB" id="A0A4Y3TYH1"/>
<organism evidence="2 3">
    <name type="scientific">Acetobacter peroxydans</name>
    <dbReference type="NCBI Taxonomy" id="104098"/>
    <lineage>
        <taxon>Bacteria</taxon>
        <taxon>Pseudomonadati</taxon>
        <taxon>Pseudomonadota</taxon>
        <taxon>Alphaproteobacteria</taxon>
        <taxon>Acetobacterales</taxon>
        <taxon>Acetobacteraceae</taxon>
        <taxon>Acetobacter</taxon>
    </lineage>
</organism>
<comment type="caution">
    <text evidence="2">The sequence shown here is derived from an EMBL/GenBank/DDBJ whole genome shotgun (WGS) entry which is preliminary data.</text>
</comment>
<feature type="region of interest" description="Disordered" evidence="1">
    <location>
        <begin position="26"/>
        <end position="62"/>
    </location>
</feature>
<feature type="compositionally biased region" description="Basic and acidic residues" evidence="1">
    <location>
        <begin position="51"/>
        <end position="62"/>
    </location>
</feature>
<proteinExistence type="predicted"/>
<evidence type="ECO:0000313" key="2">
    <source>
        <dbReference type="EMBL" id="GEB86060.1"/>
    </source>
</evidence>
<reference evidence="2 3" key="1">
    <citation type="submission" date="2019-06" db="EMBL/GenBank/DDBJ databases">
        <title>Whole genome shotgun sequence of Acetobacter peroxydans NBRC 13755.</title>
        <authorList>
            <person name="Hosoyama A."/>
            <person name="Uohara A."/>
            <person name="Ohji S."/>
            <person name="Ichikawa N."/>
        </authorList>
    </citation>
    <scope>NUCLEOTIDE SEQUENCE [LARGE SCALE GENOMIC DNA]</scope>
    <source>
        <strain evidence="2 3">NBRC 13755</strain>
    </source>
</reference>
<dbReference type="EMBL" id="BJMV01000009">
    <property type="protein sequence ID" value="GEB86060.1"/>
    <property type="molecule type" value="Genomic_DNA"/>
</dbReference>
<accession>A0A4Y3TYH1</accession>
<gene>
    <name evidence="2" type="ORF">APE01nite_18570</name>
</gene>